<proteinExistence type="predicted"/>
<sequence length="43" mass="5141">MPSCIYRDKTNDTDIMPVSLSLSTPPIETRRYWNIMITKHKMR</sequence>
<accession>A0A1K1T236</accession>
<evidence type="ECO:0000313" key="2">
    <source>
        <dbReference type="Proteomes" id="UP000183788"/>
    </source>
</evidence>
<name>A0A1K1T236_9BACT</name>
<reference evidence="1 2" key="1">
    <citation type="submission" date="2016-11" db="EMBL/GenBank/DDBJ databases">
        <authorList>
            <person name="Jaros S."/>
            <person name="Januszkiewicz K."/>
            <person name="Wedrychowicz H."/>
        </authorList>
    </citation>
    <scope>NUCLEOTIDE SEQUENCE [LARGE SCALE GENOMIC DNA]</scope>
    <source>
        <strain evidence="1 2">DSM 784</strain>
    </source>
</reference>
<dbReference type="AlphaFoldDB" id="A0A1K1T236"/>
<organism evidence="1 2">
    <name type="scientific">Chitinophaga sancti</name>
    <dbReference type="NCBI Taxonomy" id="1004"/>
    <lineage>
        <taxon>Bacteria</taxon>
        <taxon>Pseudomonadati</taxon>
        <taxon>Bacteroidota</taxon>
        <taxon>Chitinophagia</taxon>
        <taxon>Chitinophagales</taxon>
        <taxon>Chitinophagaceae</taxon>
        <taxon>Chitinophaga</taxon>
    </lineage>
</organism>
<dbReference type="EMBL" id="FPIZ01000051">
    <property type="protein sequence ID" value="SFW90656.1"/>
    <property type="molecule type" value="Genomic_DNA"/>
</dbReference>
<dbReference type="Proteomes" id="UP000183788">
    <property type="component" value="Unassembled WGS sequence"/>
</dbReference>
<evidence type="ECO:0000313" key="1">
    <source>
        <dbReference type="EMBL" id="SFW90656.1"/>
    </source>
</evidence>
<protein>
    <submittedName>
        <fullName evidence="1">Uncharacterized protein</fullName>
    </submittedName>
</protein>
<gene>
    <name evidence="1" type="ORF">SAMN05661012_06654</name>
</gene>
<dbReference type="STRING" id="1004.SAMN05661012_06654"/>